<feature type="transmembrane region" description="Helical" evidence="10">
    <location>
        <begin position="118"/>
        <end position="136"/>
    </location>
</feature>
<feature type="transmembrane region" description="Helical" evidence="10">
    <location>
        <begin position="411"/>
        <end position="429"/>
    </location>
</feature>
<evidence type="ECO:0000256" key="6">
    <source>
        <dbReference type="ARBA" id="ARBA00022824"/>
    </source>
</evidence>
<dbReference type="AlphaFoldDB" id="A0A5N4CUE9"/>
<feature type="transmembrane region" description="Helical" evidence="10">
    <location>
        <begin position="351"/>
        <end position="370"/>
    </location>
</feature>
<gene>
    <name evidence="11" type="ORF">Cadr_000021303</name>
</gene>
<comment type="subcellular location">
    <subcellularLocation>
        <location evidence="2">Endoplasmic reticulum membrane</location>
        <topology evidence="2">Multi-pass membrane protein</topology>
    </subcellularLocation>
    <subcellularLocation>
        <location evidence="1">Membrane</location>
        <topology evidence="1">Multi-pass membrane protein</topology>
        <orientation evidence="1">Lumenal side</orientation>
    </subcellularLocation>
</comment>
<evidence type="ECO:0000256" key="7">
    <source>
        <dbReference type="ARBA" id="ARBA00022989"/>
    </source>
</evidence>
<feature type="transmembrane region" description="Helical" evidence="10">
    <location>
        <begin position="176"/>
        <end position="193"/>
    </location>
</feature>
<dbReference type="InterPro" id="IPR006639">
    <property type="entry name" value="Preselin/SPP"/>
</dbReference>
<evidence type="ECO:0000256" key="4">
    <source>
        <dbReference type="ARBA" id="ARBA00022692"/>
    </source>
</evidence>
<dbReference type="STRING" id="9838.ENSCDRP00005022895"/>
<organism evidence="11 12">
    <name type="scientific">Camelus dromedarius</name>
    <name type="common">Dromedary</name>
    <name type="synonym">Arabian camel</name>
    <dbReference type="NCBI Taxonomy" id="9838"/>
    <lineage>
        <taxon>Eukaryota</taxon>
        <taxon>Metazoa</taxon>
        <taxon>Chordata</taxon>
        <taxon>Craniata</taxon>
        <taxon>Vertebrata</taxon>
        <taxon>Euteleostomi</taxon>
        <taxon>Mammalia</taxon>
        <taxon>Eutheria</taxon>
        <taxon>Laurasiatheria</taxon>
        <taxon>Artiodactyla</taxon>
        <taxon>Tylopoda</taxon>
        <taxon>Camelidae</taxon>
        <taxon>Camelus</taxon>
    </lineage>
</organism>
<feature type="region of interest" description="Disordered" evidence="9">
    <location>
        <begin position="1"/>
        <end position="28"/>
    </location>
</feature>
<evidence type="ECO:0000256" key="3">
    <source>
        <dbReference type="ARBA" id="ARBA00006859"/>
    </source>
</evidence>
<dbReference type="GO" id="GO:0042500">
    <property type="term" value="F:aspartic endopeptidase activity, intramembrane cleaving"/>
    <property type="evidence" value="ECO:0007669"/>
    <property type="project" value="InterPro"/>
</dbReference>
<evidence type="ECO:0000313" key="12">
    <source>
        <dbReference type="Proteomes" id="UP000299084"/>
    </source>
</evidence>
<reference evidence="11 12" key="1">
    <citation type="journal article" date="2019" name="Mol. Ecol. Resour.">
        <title>Improving Illumina assemblies with Hi-C and long reads: an example with the North African dromedary.</title>
        <authorList>
            <person name="Elbers J.P."/>
            <person name="Rogers M.F."/>
            <person name="Perelman P.L."/>
            <person name="Proskuryakova A.A."/>
            <person name="Serdyukova N.A."/>
            <person name="Johnson W.E."/>
            <person name="Horin P."/>
            <person name="Corander J."/>
            <person name="Murphy D."/>
            <person name="Burger P.A."/>
        </authorList>
    </citation>
    <scope>NUCLEOTIDE SEQUENCE [LARGE SCALE GENOMIC DNA]</scope>
    <source>
        <strain evidence="11">Drom800</strain>
        <tissue evidence="11">Blood</tissue>
    </source>
</reference>
<feature type="region of interest" description="Disordered" evidence="9">
    <location>
        <begin position="439"/>
        <end position="470"/>
    </location>
</feature>
<dbReference type="Pfam" id="PF04258">
    <property type="entry name" value="Peptidase_A22B"/>
    <property type="match status" value="1"/>
</dbReference>
<keyword evidence="12" id="KW-1185">Reference proteome</keyword>
<dbReference type="Proteomes" id="UP000299084">
    <property type="component" value="Unassembled WGS sequence"/>
</dbReference>
<comment type="caution">
    <text evidence="11">The sequence shown here is derived from an EMBL/GenBank/DDBJ whole genome shotgun (WGS) entry which is preliminary data.</text>
</comment>
<evidence type="ECO:0000256" key="10">
    <source>
        <dbReference type="SAM" id="Phobius"/>
    </source>
</evidence>
<dbReference type="SMART" id="SM00730">
    <property type="entry name" value="PSN"/>
    <property type="match status" value="1"/>
</dbReference>
<name>A0A5N4CUE9_CAMDR</name>
<feature type="transmembrane region" description="Helical" evidence="10">
    <location>
        <begin position="33"/>
        <end position="52"/>
    </location>
</feature>
<feature type="transmembrane region" description="Helical" evidence="10">
    <location>
        <begin position="298"/>
        <end position="317"/>
    </location>
</feature>
<feature type="transmembrane region" description="Helical" evidence="10">
    <location>
        <begin position="382"/>
        <end position="405"/>
    </location>
</feature>
<evidence type="ECO:0000313" key="11">
    <source>
        <dbReference type="EMBL" id="KAB1262462.1"/>
    </source>
</evidence>
<dbReference type="InterPro" id="IPR007369">
    <property type="entry name" value="Peptidase_A22B_SPP"/>
</dbReference>
<keyword evidence="8 10" id="KW-0472">Membrane</keyword>
<protein>
    <submittedName>
        <fullName evidence="11">Minor histocompatibility antigen H13</fullName>
    </submittedName>
</protein>
<sequence>MDSALTDPHNGSAEGAGPTNGTTRPPSTPEGIALAYGSLLLMALLPIFFGALRSVRCARGKKELLAEEVAGRKEASKVVAVKTAMEAEDWCGDLVQEMHRPLCLNASDMPETITSRDAARFPIIASCTLLGLYLFFKKGETSLQKGSGDSGFLVATGNPDILFLFVSLPQIFSQEYINLLLSMYFFVLGILALSHTIRGAEHQDVVSQQETVTFSPFMNRFFPANFPNRQYQLLFTQGSGENKEEIINYEFDTKDLVCLGLSSIVGVWYLLRKHWIANNLFGLAFSLNGVELLHLNNVSTGCILLGGLFIYDVFWVFGTNVMVTVAKSFEAPIKLVFPQDLLEKGLEADNFAMLGLGDIVIPGIFIALLLRFDISLKKNTHTYFYTSFAAYIFGLGLTIFIMHIFKHAQPALLYLVPACIGFPILVALAKGEVTEMFSYEESNPKDPAAVTESKEGTEASASKGLEKKEK</sequence>
<proteinExistence type="inferred from homology"/>
<keyword evidence="6" id="KW-0256">Endoplasmic reticulum</keyword>
<keyword evidence="4 10" id="KW-0812">Transmembrane</keyword>
<evidence type="ECO:0000256" key="8">
    <source>
        <dbReference type="ARBA" id="ARBA00023136"/>
    </source>
</evidence>
<comment type="similarity">
    <text evidence="3">Belongs to the peptidase A22B family.</text>
</comment>
<dbReference type="PANTHER" id="PTHR12174:SF23">
    <property type="entry name" value="MINOR HISTOCOMPATIBILITY ANTIGEN H13"/>
    <property type="match status" value="1"/>
</dbReference>
<dbReference type="PANTHER" id="PTHR12174">
    <property type="entry name" value="SIGNAL PEPTIDE PEPTIDASE"/>
    <property type="match status" value="1"/>
</dbReference>
<keyword evidence="5" id="KW-0378">Hydrolase</keyword>
<dbReference type="GO" id="GO:0033619">
    <property type="term" value="P:membrane protein proteolysis"/>
    <property type="evidence" value="ECO:0007669"/>
    <property type="project" value="TreeGrafter"/>
</dbReference>
<evidence type="ECO:0000256" key="5">
    <source>
        <dbReference type="ARBA" id="ARBA00022801"/>
    </source>
</evidence>
<keyword evidence="7 10" id="KW-1133">Transmembrane helix</keyword>
<dbReference type="EMBL" id="JWIN03000019">
    <property type="protein sequence ID" value="KAB1262462.1"/>
    <property type="molecule type" value="Genomic_DNA"/>
</dbReference>
<accession>A0A5N4CUE9</accession>
<dbReference type="GO" id="GO:0098553">
    <property type="term" value="C:lumenal side of endoplasmic reticulum membrane"/>
    <property type="evidence" value="ECO:0007669"/>
    <property type="project" value="TreeGrafter"/>
</dbReference>
<evidence type="ECO:0000256" key="1">
    <source>
        <dbReference type="ARBA" id="ARBA00004366"/>
    </source>
</evidence>
<dbReference type="GO" id="GO:0006465">
    <property type="term" value="P:signal peptide processing"/>
    <property type="evidence" value="ECO:0007669"/>
    <property type="project" value="TreeGrafter"/>
</dbReference>
<dbReference type="GO" id="GO:0098554">
    <property type="term" value="C:cytoplasmic side of endoplasmic reticulum membrane"/>
    <property type="evidence" value="ECO:0007669"/>
    <property type="project" value="TreeGrafter"/>
</dbReference>
<evidence type="ECO:0000256" key="9">
    <source>
        <dbReference type="SAM" id="MobiDB-lite"/>
    </source>
</evidence>
<evidence type="ECO:0000256" key="2">
    <source>
        <dbReference type="ARBA" id="ARBA00004477"/>
    </source>
</evidence>